<comment type="caution">
    <text evidence="2">The sequence shown here is derived from an EMBL/GenBank/DDBJ whole genome shotgun (WGS) entry which is preliminary data.</text>
</comment>
<evidence type="ECO:0000313" key="3">
    <source>
        <dbReference type="Proteomes" id="UP000307943"/>
    </source>
</evidence>
<evidence type="ECO:0000256" key="1">
    <source>
        <dbReference type="SAM" id="Phobius"/>
    </source>
</evidence>
<keyword evidence="1" id="KW-0812">Transmembrane</keyword>
<protein>
    <recommendedName>
        <fullName evidence="4">ABC transporter permease</fullName>
    </recommendedName>
</protein>
<feature type="transmembrane region" description="Helical" evidence="1">
    <location>
        <begin position="172"/>
        <end position="200"/>
    </location>
</feature>
<gene>
    <name evidence="2" type="ORF">FE784_13365</name>
</gene>
<dbReference type="OrthoDB" id="2678663at2"/>
<sequence>MWRNAWFIVKVDLKRTRWGLIVSTLMYAYFSVFGSFIVNELVQDSVKPGSLHTSFLADIMFLCSLSCIGFFMTGEYRNYWRSDVFSKRLMYMRSLPIGTKELVLARYMQMGINLLYLSLIYFVPFYFLCVLGERFTLTEYFSFTIFWLCFGACMSIVFAYKEMGGSGRSYFLFSMVWVVVYFIASGAAWYGGFGFVLLSVEWVERFGLLVPLASLLVTILWLRVWGGMTINKISRRDYAR</sequence>
<proteinExistence type="predicted"/>
<feature type="transmembrane region" description="Helical" evidence="1">
    <location>
        <begin position="206"/>
        <end position="226"/>
    </location>
</feature>
<feature type="transmembrane region" description="Helical" evidence="1">
    <location>
        <begin position="140"/>
        <end position="160"/>
    </location>
</feature>
<keyword evidence="1" id="KW-0472">Membrane</keyword>
<reference evidence="2 3" key="1">
    <citation type="submission" date="2019-05" db="EMBL/GenBank/DDBJ databases">
        <title>We sequenced the genome of Paenibacillus hemerocallicola KCTC 33185 for further insight into its adaptation and study the phylogeny of Paenibacillus.</title>
        <authorList>
            <person name="Narsing Rao M.P."/>
        </authorList>
    </citation>
    <scope>NUCLEOTIDE SEQUENCE [LARGE SCALE GENOMIC DNA]</scope>
    <source>
        <strain evidence="2 3">KCTC 33185</strain>
    </source>
</reference>
<dbReference type="Proteomes" id="UP000307943">
    <property type="component" value="Unassembled WGS sequence"/>
</dbReference>
<evidence type="ECO:0000313" key="2">
    <source>
        <dbReference type="EMBL" id="TNJ65901.1"/>
    </source>
</evidence>
<name>A0A5C4TA91_9BACL</name>
<dbReference type="EMBL" id="VDCQ01000015">
    <property type="protein sequence ID" value="TNJ65901.1"/>
    <property type="molecule type" value="Genomic_DNA"/>
</dbReference>
<dbReference type="AlphaFoldDB" id="A0A5C4TA91"/>
<keyword evidence="3" id="KW-1185">Reference proteome</keyword>
<feature type="transmembrane region" description="Helical" evidence="1">
    <location>
        <begin position="50"/>
        <end position="72"/>
    </location>
</feature>
<organism evidence="2 3">
    <name type="scientific">Paenibacillus hemerocallicola</name>
    <dbReference type="NCBI Taxonomy" id="1172614"/>
    <lineage>
        <taxon>Bacteria</taxon>
        <taxon>Bacillati</taxon>
        <taxon>Bacillota</taxon>
        <taxon>Bacilli</taxon>
        <taxon>Bacillales</taxon>
        <taxon>Paenibacillaceae</taxon>
        <taxon>Paenibacillus</taxon>
    </lineage>
</organism>
<evidence type="ECO:0008006" key="4">
    <source>
        <dbReference type="Google" id="ProtNLM"/>
    </source>
</evidence>
<feature type="transmembrane region" description="Helical" evidence="1">
    <location>
        <begin position="110"/>
        <end position="128"/>
    </location>
</feature>
<feature type="transmembrane region" description="Helical" evidence="1">
    <location>
        <begin position="20"/>
        <end position="38"/>
    </location>
</feature>
<keyword evidence="1" id="KW-1133">Transmembrane helix</keyword>
<accession>A0A5C4TA91</accession>
<dbReference type="RefSeq" id="WP_139602701.1">
    <property type="nucleotide sequence ID" value="NZ_VDCQ01000015.1"/>
</dbReference>